<dbReference type="Proteomes" id="UP001138500">
    <property type="component" value="Unassembled WGS sequence"/>
</dbReference>
<proteinExistence type="predicted"/>
<name>A0A9W7SIV4_9PEZI</name>
<evidence type="ECO:0000259" key="1">
    <source>
        <dbReference type="Pfam" id="PF24494"/>
    </source>
</evidence>
<evidence type="ECO:0000313" key="2">
    <source>
        <dbReference type="EMBL" id="KAH9811372.1"/>
    </source>
</evidence>
<feature type="domain" description="DUF7587" evidence="1">
    <location>
        <begin position="38"/>
        <end position="148"/>
    </location>
</feature>
<protein>
    <recommendedName>
        <fullName evidence="1">DUF7587 domain-containing protein</fullName>
    </recommendedName>
</protein>
<keyword evidence="3" id="KW-1185">Reference proteome</keyword>
<dbReference type="EMBL" id="RIBY02002482">
    <property type="protein sequence ID" value="KAH9811372.1"/>
    <property type="molecule type" value="Genomic_DNA"/>
</dbReference>
<reference evidence="2 3" key="1">
    <citation type="journal article" date="2018" name="IMA Fungus">
        <title>IMA Genome-F 10: Nine draft genome sequences of Claviceps purpurea s.lat., including C. arundinis, C. humidiphila, and C. cf. spartinae, pseudomolecules for the pitch canker pathogen Fusarium circinatum, draft genome of Davidsoniella eucalypti, Grosmannia galeiformis, Quambalaria eucalypti, and Teratosphaeria destructans.</title>
        <authorList>
            <person name="Wingfield B.D."/>
            <person name="Liu M."/>
            <person name="Nguyen H.D."/>
            <person name="Lane F.A."/>
            <person name="Morgan S.W."/>
            <person name="De Vos L."/>
            <person name="Wilken P.M."/>
            <person name="Duong T.A."/>
            <person name="Aylward J."/>
            <person name="Coetzee M.P."/>
            <person name="Dadej K."/>
            <person name="De Beer Z.W."/>
            <person name="Findlay W."/>
            <person name="Havenga M."/>
            <person name="Kolarik M."/>
            <person name="Menzies J.G."/>
            <person name="Naidoo K."/>
            <person name="Pochopski O."/>
            <person name="Shoukouhi P."/>
            <person name="Santana Q.C."/>
            <person name="Seifert K.A."/>
            <person name="Soal N."/>
            <person name="Steenkamp E.T."/>
            <person name="Tatham C.T."/>
            <person name="van der Nest M.A."/>
            <person name="Wingfield M.J."/>
        </authorList>
    </citation>
    <scope>NUCLEOTIDE SEQUENCE [LARGE SCALE GENOMIC DNA]</scope>
    <source>
        <strain evidence="2">CMW44962</strain>
    </source>
</reference>
<sequence>MAFEALSSAFSNASLDDRPVLFSPSSYPRWTERALEPVPRFLFRVYTPRSDGFTDDTVVCSRDANAGKPGSTKDVFATQALPATAKSIADHLRWYWNDSGDNLVSWSSSMLFVIRYIFYRHHNDKTPLDKIHLLVLDTKKFPVGTFIQDLDLISFFAPFDADLSSLEVLRTGDTYYFGEYLSQGSLYINGRCRKESAQSMIDRGLLNMHPALESAFRNQAPGQWAKPVIAIRETIRQVGEPRLDLPELLDQALKIASSFGNHWRFPIAIHLLALMPYRLDADQVSTKLFAGFEPSKKEMDACAKYWQSITVPKPMAELVRGQSIMRTLCSMRAQGQ</sequence>
<dbReference type="AlphaFoldDB" id="A0A9W7SIV4"/>
<dbReference type="InterPro" id="IPR056009">
    <property type="entry name" value="DUF7587"/>
</dbReference>
<gene>
    <name evidence="2" type="ORF">Tdes44962_MAKER10401</name>
</gene>
<comment type="caution">
    <text evidence="2">The sequence shown here is derived from an EMBL/GenBank/DDBJ whole genome shotgun (WGS) entry which is preliminary data.</text>
</comment>
<evidence type="ECO:0000313" key="3">
    <source>
        <dbReference type="Proteomes" id="UP001138500"/>
    </source>
</evidence>
<dbReference type="Pfam" id="PF24494">
    <property type="entry name" value="DUF7587"/>
    <property type="match status" value="1"/>
</dbReference>
<accession>A0A9W7SIV4</accession>
<dbReference type="OrthoDB" id="4152607at2759"/>
<organism evidence="2 3">
    <name type="scientific">Teratosphaeria destructans</name>
    <dbReference type="NCBI Taxonomy" id="418781"/>
    <lineage>
        <taxon>Eukaryota</taxon>
        <taxon>Fungi</taxon>
        <taxon>Dikarya</taxon>
        <taxon>Ascomycota</taxon>
        <taxon>Pezizomycotina</taxon>
        <taxon>Dothideomycetes</taxon>
        <taxon>Dothideomycetidae</taxon>
        <taxon>Mycosphaerellales</taxon>
        <taxon>Teratosphaeriaceae</taxon>
        <taxon>Teratosphaeria</taxon>
    </lineage>
</organism>
<reference evidence="2 3" key="2">
    <citation type="journal article" date="2021" name="Curr. Genet.">
        <title>Genetic response to nitrogen starvation in the aggressive Eucalyptus foliar pathogen Teratosphaeria destructans.</title>
        <authorList>
            <person name="Havenga M."/>
            <person name="Wingfield B.D."/>
            <person name="Wingfield M.J."/>
            <person name="Dreyer L.L."/>
            <person name="Roets F."/>
            <person name="Aylward J."/>
        </authorList>
    </citation>
    <scope>NUCLEOTIDE SEQUENCE [LARGE SCALE GENOMIC DNA]</scope>
    <source>
        <strain evidence="2">CMW44962</strain>
    </source>
</reference>